<dbReference type="Proteomes" id="UP000494261">
    <property type="component" value="Unassembled WGS sequence"/>
</dbReference>
<sequence>MPVSTRKPVIRSRASSGKYADRVCYEHDATGNYDILIDGELRFRLERENQFPEFWYLYPVVNGARTDPSIAFEIQQWDIISQLERGEHWLPADQVEREEGVAIHAVRRFRWA</sequence>
<gene>
    <name evidence="1" type="ORF">BLA13014_03316</name>
</gene>
<dbReference type="GeneID" id="99664956"/>
<proteinExistence type="predicted"/>
<evidence type="ECO:0000313" key="2">
    <source>
        <dbReference type="Proteomes" id="UP000494261"/>
    </source>
</evidence>
<accession>A0A6P2LU34</accession>
<evidence type="ECO:0000313" key="1">
    <source>
        <dbReference type="EMBL" id="VWB72838.1"/>
    </source>
</evidence>
<dbReference type="AlphaFoldDB" id="A0A6P2LU34"/>
<dbReference type="RefSeq" id="WP_025496196.1">
    <property type="nucleotide sequence ID" value="NZ_CABVQC010000021.1"/>
</dbReference>
<protein>
    <submittedName>
        <fullName evidence="1">Uncharacterized protein</fullName>
    </submittedName>
</protein>
<name>A0A6P2LU34_9BURK</name>
<dbReference type="EMBL" id="CABVQC010000021">
    <property type="protein sequence ID" value="VWB72838.1"/>
    <property type="molecule type" value="Genomic_DNA"/>
</dbReference>
<reference evidence="1 2" key="1">
    <citation type="submission" date="2019-09" db="EMBL/GenBank/DDBJ databases">
        <authorList>
            <person name="Depoorter E."/>
        </authorList>
    </citation>
    <scope>NUCLEOTIDE SEQUENCE [LARGE SCALE GENOMIC DNA]</scope>
    <source>
        <strain evidence="1">LMG 13014</strain>
    </source>
</reference>
<organism evidence="1 2">
    <name type="scientific">Burkholderia aenigmatica</name>
    <dbReference type="NCBI Taxonomy" id="2015348"/>
    <lineage>
        <taxon>Bacteria</taxon>
        <taxon>Pseudomonadati</taxon>
        <taxon>Pseudomonadota</taxon>
        <taxon>Betaproteobacteria</taxon>
        <taxon>Burkholderiales</taxon>
        <taxon>Burkholderiaceae</taxon>
        <taxon>Burkholderia</taxon>
        <taxon>Burkholderia cepacia complex</taxon>
    </lineage>
</organism>